<evidence type="ECO:0000313" key="1">
    <source>
        <dbReference type="EMBL" id="EEB32021.1"/>
    </source>
</evidence>
<accession>B6WYE2</accession>
<proteinExistence type="predicted"/>
<evidence type="ECO:0000313" key="2">
    <source>
        <dbReference type="Proteomes" id="UP000003676"/>
    </source>
</evidence>
<protein>
    <submittedName>
        <fullName evidence="1">Uncharacterized protein</fullName>
    </submittedName>
</protein>
<dbReference type="AlphaFoldDB" id="B6WYE2"/>
<reference evidence="1 2" key="1">
    <citation type="submission" date="2008-10" db="EMBL/GenBank/DDBJ databases">
        <title>Draft genome sequence of Desulvovibrio piger (ATCC 29098).</title>
        <authorList>
            <person name="Sudarsanam P."/>
            <person name="Ley R."/>
            <person name="Guruge J."/>
            <person name="Turnbaugh P.J."/>
            <person name="Mahowald M."/>
            <person name="Liep D."/>
            <person name="Gordon J."/>
        </authorList>
    </citation>
    <scope>NUCLEOTIDE SEQUENCE [LARGE SCALE GENOMIC DNA]</scope>
    <source>
        <strain evidence="1 2">ATCC 29098</strain>
    </source>
</reference>
<dbReference type="HOGENOM" id="CLU_3079212_0_0_7"/>
<dbReference type="Proteomes" id="UP000003676">
    <property type="component" value="Unassembled WGS sequence"/>
</dbReference>
<sequence>MCASCEMKGEPTRKCPVPQAAPAFAESVREGADLRASLTPASGQHSVDSFRY</sequence>
<gene>
    <name evidence="1" type="ORF">DESPIG_03124</name>
</gene>
<reference evidence="1 2" key="2">
    <citation type="submission" date="2008-10" db="EMBL/GenBank/DDBJ databases">
        <authorList>
            <person name="Fulton L."/>
            <person name="Clifton S."/>
            <person name="Fulton B."/>
            <person name="Xu J."/>
            <person name="Minx P."/>
            <person name="Pepin K.H."/>
            <person name="Johnson M."/>
            <person name="Bhonagiri V."/>
            <person name="Nash W.E."/>
            <person name="Mardis E.R."/>
            <person name="Wilson R.K."/>
        </authorList>
    </citation>
    <scope>NUCLEOTIDE SEQUENCE [LARGE SCALE GENOMIC DNA]</scope>
    <source>
        <strain evidence="1 2">ATCC 29098</strain>
    </source>
</reference>
<name>B6WYE2_9BACT</name>
<comment type="caution">
    <text evidence="1">The sequence shown here is derived from an EMBL/GenBank/DDBJ whole genome shotgun (WGS) entry which is preliminary data.</text>
</comment>
<dbReference type="EMBL" id="ABXU01000090">
    <property type="protein sequence ID" value="EEB32021.1"/>
    <property type="molecule type" value="Genomic_DNA"/>
</dbReference>
<organism evidence="1 2">
    <name type="scientific">Desulfovibrio piger ATCC 29098</name>
    <dbReference type="NCBI Taxonomy" id="411464"/>
    <lineage>
        <taxon>Bacteria</taxon>
        <taxon>Pseudomonadati</taxon>
        <taxon>Thermodesulfobacteriota</taxon>
        <taxon>Desulfovibrionia</taxon>
        <taxon>Desulfovibrionales</taxon>
        <taxon>Desulfovibrionaceae</taxon>
        <taxon>Desulfovibrio</taxon>
    </lineage>
</organism>